<reference evidence="1 2" key="1">
    <citation type="submission" date="2012-05" db="EMBL/GenBank/DDBJ databases">
        <title>Recombination and specialization in a pathogen metapopulation.</title>
        <authorList>
            <person name="Gardiner A."/>
            <person name="Kemen E."/>
            <person name="Schultz-Larsen T."/>
            <person name="MacLean D."/>
            <person name="Van Oosterhout C."/>
            <person name="Jones J.D.G."/>
        </authorList>
    </citation>
    <scope>NUCLEOTIDE SEQUENCE [LARGE SCALE GENOMIC DNA]</scope>
    <source>
        <strain evidence="1 2">Ac Nc2</strain>
    </source>
</reference>
<evidence type="ECO:0000313" key="1">
    <source>
        <dbReference type="EMBL" id="CCI42253.1"/>
    </source>
</evidence>
<name>A0A024G6E8_9STRA</name>
<comment type="caution">
    <text evidence="1">The sequence shown here is derived from an EMBL/GenBank/DDBJ whole genome shotgun (WGS) entry which is preliminary data.</text>
</comment>
<dbReference type="EMBL" id="CAIX01000031">
    <property type="protein sequence ID" value="CCI42253.1"/>
    <property type="molecule type" value="Genomic_DNA"/>
</dbReference>
<dbReference type="AlphaFoldDB" id="A0A024G6E8"/>
<dbReference type="Proteomes" id="UP000053237">
    <property type="component" value="Unassembled WGS sequence"/>
</dbReference>
<evidence type="ECO:0000313" key="2">
    <source>
        <dbReference type="Proteomes" id="UP000053237"/>
    </source>
</evidence>
<proteinExistence type="predicted"/>
<dbReference type="InParanoid" id="A0A024G6E8"/>
<gene>
    <name evidence="1" type="ORF">BN9_030370</name>
</gene>
<organism evidence="1 2">
    <name type="scientific">Albugo candida</name>
    <dbReference type="NCBI Taxonomy" id="65357"/>
    <lineage>
        <taxon>Eukaryota</taxon>
        <taxon>Sar</taxon>
        <taxon>Stramenopiles</taxon>
        <taxon>Oomycota</taxon>
        <taxon>Peronosporomycetes</taxon>
        <taxon>Albuginales</taxon>
        <taxon>Albuginaceae</taxon>
        <taxon>Albugo</taxon>
    </lineage>
</organism>
<accession>A0A024G6E8</accession>
<sequence>MVQLPPSIYKRIHTTKFRCESGRRWNESYRQFSTEYGKVVHEFCALEEFTSKLLLCKELPSESACVTQHLFMEIFVKKIVSWDVKSE</sequence>
<keyword evidence="2" id="KW-1185">Reference proteome</keyword>
<protein>
    <submittedName>
        <fullName evidence="1">Uncharacterized protein</fullName>
    </submittedName>
</protein>